<name>A0ACC0DE35_9PEZI</name>
<sequence>MTHHSHQPNGEYVMLDSSNLLSYDSSATTSTSAQRPAIPPQFMLENAYAVAPMTSPQVSQYTADNNFVFAQYTPQPSPTLPGSFKHYQGEYSPPRSMTSDTESVHAMYQQREHSQAHPDDHEAGPQVKYEPRVASQRSPLPPAASKTIHRNVAEDKANEIEFSTDVDIMMKAIQIKGENGDDSDLGEAAYPSPPHIDEEKFNLRRKSCTPEEKKSTSNHSGRDRQKRYVCDVKGCNKRCTQKTQLETHKRAHTGEKPYGCPEPGCGRRFTQRGNLKTHIRSHTGERPYSCDLCGQTFAQRGNVKPHRLTHFKAKPFICNLDGCQKTFGQRGNLKTHHNAFHAETLRDLTIRFSNLPTGAKLSDEDQKLFNHFAELYKNSNKGIKGRGKDRRDGSKHKGSAVTQNMSHHYSAQPSLVQHHMYSHPRLPTQHGLPSHNDFGNYGLHRNGSQHVVYGMYDMDQASVTSSDTATASSSPVTIYEEDHGRTMLPHHRMY</sequence>
<dbReference type="EMBL" id="MU394289">
    <property type="protein sequence ID" value="KAI6090933.1"/>
    <property type="molecule type" value="Genomic_DNA"/>
</dbReference>
<gene>
    <name evidence="1" type="ORF">F4821DRAFT_13107</name>
</gene>
<accession>A0ACC0DE35</accession>
<evidence type="ECO:0000313" key="1">
    <source>
        <dbReference type="EMBL" id="KAI6090933.1"/>
    </source>
</evidence>
<proteinExistence type="predicted"/>
<comment type="caution">
    <text evidence="1">The sequence shown here is derived from an EMBL/GenBank/DDBJ whole genome shotgun (WGS) entry which is preliminary data.</text>
</comment>
<reference evidence="1 2" key="1">
    <citation type="journal article" date="2022" name="New Phytol.">
        <title>Ecological generalism drives hyperdiversity of secondary metabolite gene clusters in xylarialean endophytes.</title>
        <authorList>
            <person name="Franco M.E.E."/>
            <person name="Wisecaver J.H."/>
            <person name="Arnold A.E."/>
            <person name="Ju Y.M."/>
            <person name="Slot J.C."/>
            <person name="Ahrendt S."/>
            <person name="Moore L.P."/>
            <person name="Eastman K.E."/>
            <person name="Scott K."/>
            <person name="Konkel Z."/>
            <person name="Mondo S.J."/>
            <person name="Kuo A."/>
            <person name="Hayes R.D."/>
            <person name="Haridas S."/>
            <person name="Andreopoulos B."/>
            <person name="Riley R."/>
            <person name="LaButti K."/>
            <person name="Pangilinan J."/>
            <person name="Lipzen A."/>
            <person name="Amirebrahimi M."/>
            <person name="Yan J."/>
            <person name="Adam C."/>
            <person name="Keymanesh K."/>
            <person name="Ng V."/>
            <person name="Louie K."/>
            <person name="Northen T."/>
            <person name="Drula E."/>
            <person name="Henrissat B."/>
            <person name="Hsieh H.M."/>
            <person name="Youens-Clark K."/>
            <person name="Lutzoni F."/>
            <person name="Miadlikowska J."/>
            <person name="Eastwood D.C."/>
            <person name="Hamelin R.C."/>
            <person name="Grigoriev I.V."/>
            <person name="U'Ren J.M."/>
        </authorList>
    </citation>
    <scope>NUCLEOTIDE SEQUENCE [LARGE SCALE GENOMIC DNA]</scope>
    <source>
        <strain evidence="1 2">ER1909</strain>
    </source>
</reference>
<protein>
    <submittedName>
        <fullName evidence="1">Uncharacterized protein</fullName>
    </submittedName>
</protein>
<dbReference type="Proteomes" id="UP001497680">
    <property type="component" value="Unassembled WGS sequence"/>
</dbReference>
<organism evidence="1 2">
    <name type="scientific">Hypoxylon rubiginosum</name>
    <dbReference type="NCBI Taxonomy" id="110542"/>
    <lineage>
        <taxon>Eukaryota</taxon>
        <taxon>Fungi</taxon>
        <taxon>Dikarya</taxon>
        <taxon>Ascomycota</taxon>
        <taxon>Pezizomycotina</taxon>
        <taxon>Sordariomycetes</taxon>
        <taxon>Xylariomycetidae</taxon>
        <taxon>Xylariales</taxon>
        <taxon>Hypoxylaceae</taxon>
        <taxon>Hypoxylon</taxon>
    </lineage>
</organism>
<evidence type="ECO:0000313" key="2">
    <source>
        <dbReference type="Proteomes" id="UP001497680"/>
    </source>
</evidence>
<keyword evidence="2" id="KW-1185">Reference proteome</keyword>